<dbReference type="EMBL" id="BAAARJ010000038">
    <property type="protein sequence ID" value="GAA2640318.1"/>
    <property type="molecule type" value="Genomic_DNA"/>
</dbReference>
<dbReference type="Proteomes" id="UP001501447">
    <property type="component" value="Unassembled WGS sequence"/>
</dbReference>
<evidence type="ECO:0008006" key="4">
    <source>
        <dbReference type="Google" id="ProtNLM"/>
    </source>
</evidence>
<evidence type="ECO:0000313" key="3">
    <source>
        <dbReference type="Proteomes" id="UP001501447"/>
    </source>
</evidence>
<feature type="region of interest" description="Disordered" evidence="1">
    <location>
        <begin position="67"/>
        <end position="98"/>
    </location>
</feature>
<feature type="region of interest" description="Disordered" evidence="1">
    <location>
        <begin position="1"/>
        <end position="43"/>
    </location>
</feature>
<keyword evidence="3" id="KW-1185">Reference proteome</keyword>
<evidence type="ECO:0000313" key="2">
    <source>
        <dbReference type="EMBL" id="GAA2640318.1"/>
    </source>
</evidence>
<feature type="compositionally biased region" description="Low complexity" evidence="1">
    <location>
        <begin position="30"/>
        <end position="43"/>
    </location>
</feature>
<gene>
    <name evidence="2" type="ORF">GCM10009863_66800</name>
</gene>
<proteinExistence type="predicted"/>
<protein>
    <recommendedName>
        <fullName evidence="4">Secreted protein</fullName>
    </recommendedName>
</protein>
<accession>A0ABP6DDM4</accession>
<sequence>MLSMSAVPAVAAGERPAVPRASGDQHSEAQEPQQTAAATTTDTCAELPETRISQDPTDRHVVCARSATPTERARILKSKQQQMRNNPEPAAEPSRVPVPSWCYDHVDGGWWAERERACQVRTMI</sequence>
<evidence type="ECO:0000256" key="1">
    <source>
        <dbReference type="SAM" id="MobiDB-lite"/>
    </source>
</evidence>
<reference evidence="3" key="1">
    <citation type="journal article" date="2019" name="Int. J. Syst. Evol. Microbiol.">
        <title>The Global Catalogue of Microorganisms (GCM) 10K type strain sequencing project: providing services to taxonomists for standard genome sequencing and annotation.</title>
        <authorList>
            <consortium name="The Broad Institute Genomics Platform"/>
            <consortium name="The Broad Institute Genome Sequencing Center for Infectious Disease"/>
            <person name="Wu L."/>
            <person name="Ma J."/>
        </authorList>
    </citation>
    <scope>NUCLEOTIDE SEQUENCE [LARGE SCALE GENOMIC DNA]</scope>
    <source>
        <strain evidence="3">JCM 16373</strain>
    </source>
</reference>
<name>A0ABP6DDM4_9ACTN</name>
<organism evidence="2 3">
    <name type="scientific">Streptomyces axinellae</name>
    <dbReference type="NCBI Taxonomy" id="552788"/>
    <lineage>
        <taxon>Bacteria</taxon>
        <taxon>Bacillati</taxon>
        <taxon>Actinomycetota</taxon>
        <taxon>Actinomycetes</taxon>
        <taxon>Kitasatosporales</taxon>
        <taxon>Streptomycetaceae</taxon>
        <taxon>Streptomyces</taxon>
    </lineage>
</organism>
<comment type="caution">
    <text evidence="2">The sequence shown here is derived from an EMBL/GenBank/DDBJ whole genome shotgun (WGS) entry which is preliminary data.</text>
</comment>